<dbReference type="Gene3D" id="2.40.420.20">
    <property type="match status" value="1"/>
</dbReference>
<keyword evidence="2" id="KW-1185">Reference proteome</keyword>
<dbReference type="PANTHER" id="PTHR30469">
    <property type="entry name" value="MULTIDRUG RESISTANCE PROTEIN MDTA"/>
    <property type="match status" value="1"/>
</dbReference>
<evidence type="ECO:0000313" key="2">
    <source>
        <dbReference type="Proteomes" id="UP001108025"/>
    </source>
</evidence>
<reference evidence="1" key="1">
    <citation type="submission" date="2021-11" db="EMBL/GenBank/DDBJ databases">
        <title>Description of novel Chryseobacterium species.</title>
        <authorList>
            <person name="Saticioglu I.B."/>
            <person name="Ay H."/>
            <person name="Altun S."/>
            <person name="Duman M."/>
        </authorList>
    </citation>
    <scope>NUCLEOTIDE SEQUENCE</scope>
    <source>
        <strain evidence="1">C-17</strain>
    </source>
</reference>
<evidence type="ECO:0000313" key="1">
    <source>
        <dbReference type="EMBL" id="MCD1116724.1"/>
    </source>
</evidence>
<name>A0A9Q3V0Q2_9FLAO</name>
<dbReference type="Gene3D" id="2.40.50.100">
    <property type="match status" value="1"/>
</dbReference>
<organism evidence="1 2">
    <name type="scientific">Chryseobacterium turcicum</name>
    <dbReference type="NCBI Taxonomy" id="2898076"/>
    <lineage>
        <taxon>Bacteria</taxon>
        <taxon>Pseudomonadati</taxon>
        <taxon>Bacteroidota</taxon>
        <taxon>Flavobacteriia</taxon>
        <taxon>Flavobacteriales</taxon>
        <taxon>Weeksellaceae</taxon>
        <taxon>Chryseobacterium group</taxon>
        <taxon>Chryseobacterium</taxon>
    </lineage>
</organism>
<proteinExistence type="predicted"/>
<dbReference type="SUPFAM" id="SSF111369">
    <property type="entry name" value="HlyD-like secretion proteins"/>
    <property type="match status" value="1"/>
</dbReference>
<protein>
    <submittedName>
        <fullName evidence="1">Efflux RND transporter periplasmic adaptor subunit</fullName>
    </submittedName>
</protein>
<dbReference type="Gene3D" id="2.40.30.170">
    <property type="match status" value="1"/>
</dbReference>
<dbReference type="EMBL" id="JAJNAY010000001">
    <property type="protein sequence ID" value="MCD1116724.1"/>
    <property type="molecule type" value="Genomic_DNA"/>
</dbReference>
<dbReference type="Proteomes" id="UP001108025">
    <property type="component" value="Unassembled WGS sequence"/>
</dbReference>
<sequence length="354" mass="38597">MKTINNRVWAANPPSAPNLFYFFEKNKKGFPLRSGCKIRPFNPDFCFNFKNGVAILLFSFLMISCSKTTESAPEIVTNAKPKTLVIVAYPSDTVQLNNTITLNATATYLLKSDVKANSTGYITKMTIKLADRVGKGSLLFGLQTKEARALGNTINKLDKSFRFNGTTTVTSPATGYVAMLNHQIGDYVQDGEVLATITDASSFGFVVDVPYEYLQIIKNKGSLPITLPDNTVLQGKIAKVMPSVDAVSQTVKVLLQVPNNNIPENLIGTISFSKTSAYGLSVPKMAVVSDETQSSFWVMKLINDTTAVKTDITKGVETDKYIQIKSGNLTTKDRVIISGNFGLSDTATVKIQKP</sequence>
<dbReference type="AlphaFoldDB" id="A0A9Q3V0Q2"/>
<accession>A0A9Q3V0Q2</accession>
<dbReference type="GO" id="GO:0015562">
    <property type="term" value="F:efflux transmembrane transporter activity"/>
    <property type="evidence" value="ECO:0007669"/>
    <property type="project" value="TreeGrafter"/>
</dbReference>
<dbReference type="GO" id="GO:1990281">
    <property type="term" value="C:efflux pump complex"/>
    <property type="evidence" value="ECO:0007669"/>
    <property type="project" value="TreeGrafter"/>
</dbReference>
<comment type="caution">
    <text evidence="1">The sequence shown here is derived from an EMBL/GenBank/DDBJ whole genome shotgun (WGS) entry which is preliminary data.</text>
</comment>
<gene>
    <name evidence="1" type="ORF">LO744_07630</name>
</gene>
<dbReference type="RefSeq" id="WP_230668494.1">
    <property type="nucleotide sequence ID" value="NZ_JAJNAY010000001.1"/>
</dbReference>